<dbReference type="InterPro" id="IPR005693">
    <property type="entry name" value="Mce"/>
</dbReference>
<dbReference type="PANTHER" id="PTHR33371:SF19">
    <property type="entry name" value="MCE-FAMILY PROTEIN MCE4A"/>
    <property type="match status" value="1"/>
</dbReference>
<protein>
    <submittedName>
        <fullName evidence="4">Phospholipid/cholesterol/gamma-HCH transport system substrate-binding protein</fullName>
    </submittedName>
</protein>
<feature type="domain" description="Mce/MlaD" evidence="2">
    <location>
        <begin position="41"/>
        <end position="116"/>
    </location>
</feature>
<comment type="caution">
    <text evidence="4">The sequence shown here is derived from an EMBL/GenBank/DDBJ whole genome shotgun (WGS) entry which is preliminary data.</text>
</comment>
<dbReference type="InterPro" id="IPR003399">
    <property type="entry name" value="Mce/MlaD"/>
</dbReference>
<feature type="compositionally biased region" description="Basic and acidic residues" evidence="1">
    <location>
        <begin position="367"/>
        <end position="376"/>
    </location>
</feature>
<sequence>MSTGLSQRMRYRVYGLAMICVIALLLGLAVAQFNQAFSSAVHVKVRAQRAGLQLLPHSDVKVRGIVVGEVRATRATADGAVLDLAIDPDKAELIPANVTARLLPKTLFGEKYVALQIPADRSRATLRDGTVIRQDVSQAAVEVDQVLNNLLPLLQSVRPDELYSTLNALATALEGRGDQIGRNLEQLDALLTRINPDLPLVVEDLQALSDVADIYNAAAPDLLQTLRNLNVTSKTVTDKEQTIEDLIPAITGVAVKGDRFMRENGPKVVGFNIANRQVLEVFAKYSPSLPCVFEGIMKLMPLAEEAGGGKTPTFNVTIEIVKPRPAYKNPLDLPEMKDHRGPRCYGLPDPKVPSPDYTALDGTEDDLWWKDPHDPDEPLPPGHRNRAASGVFVDPGAEMSDEDRIKAMVGPLIGIPSDRLSDVSVLLYGPLLDDGSVVTIS</sequence>
<keyword evidence="5" id="KW-1185">Reference proteome</keyword>
<proteinExistence type="predicted"/>
<dbReference type="GO" id="GO:0005576">
    <property type="term" value="C:extracellular region"/>
    <property type="evidence" value="ECO:0007669"/>
    <property type="project" value="TreeGrafter"/>
</dbReference>
<evidence type="ECO:0000313" key="4">
    <source>
        <dbReference type="EMBL" id="MBA9001321.1"/>
    </source>
</evidence>
<evidence type="ECO:0000313" key="5">
    <source>
        <dbReference type="Proteomes" id="UP000539313"/>
    </source>
</evidence>
<dbReference type="RefSeq" id="WP_182703675.1">
    <property type="nucleotide sequence ID" value="NZ_JACJII010000001.1"/>
</dbReference>
<gene>
    <name evidence="4" type="ORF">HNR21_000203</name>
</gene>
<organism evidence="4 5">
    <name type="scientific">Thermomonospora cellulosilytica</name>
    <dbReference type="NCBI Taxonomy" id="1411118"/>
    <lineage>
        <taxon>Bacteria</taxon>
        <taxon>Bacillati</taxon>
        <taxon>Actinomycetota</taxon>
        <taxon>Actinomycetes</taxon>
        <taxon>Streptosporangiales</taxon>
        <taxon>Thermomonosporaceae</taxon>
        <taxon>Thermomonospora</taxon>
    </lineage>
</organism>
<dbReference type="InterPro" id="IPR024516">
    <property type="entry name" value="Mce_C"/>
</dbReference>
<dbReference type="AlphaFoldDB" id="A0A7W3R6B2"/>
<evidence type="ECO:0000259" key="3">
    <source>
        <dbReference type="Pfam" id="PF11887"/>
    </source>
</evidence>
<evidence type="ECO:0000259" key="2">
    <source>
        <dbReference type="Pfam" id="PF02470"/>
    </source>
</evidence>
<feature type="domain" description="Mammalian cell entry C-terminal" evidence="3">
    <location>
        <begin position="123"/>
        <end position="342"/>
    </location>
</feature>
<dbReference type="Pfam" id="PF11887">
    <property type="entry name" value="Mce4_CUP1"/>
    <property type="match status" value="1"/>
</dbReference>
<dbReference type="GO" id="GO:0051701">
    <property type="term" value="P:biological process involved in interaction with host"/>
    <property type="evidence" value="ECO:0007669"/>
    <property type="project" value="TreeGrafter"/>
</dbReference>
<name>A0A7W3R6B2_9ACTN</name>
<dbReference type="Proteomes" id="UP000539313">
    <property type="component" value="Unassembled WGS sequence"/>
</dbReference>
<dbReference type="NCBIfam" id="TIGR00996">
    <property type="entry name" value="Mtu_fam_mce"/>
    <property type="match status" value="1"/>
</dbReference>
<dbReference type="PANTHER" id="PTHR33371">
    <property type="entry name" value="INTERMEMBRANE PHOSPHOLIPID TRANSPORT SYSTEM BINDING PROTEIN MLAD-RELATED"/>
    <property type="match status" value="1"/>
</dbReference>
<reference evidence="4 5" key="1">
    <citation type="submission" date="2020-08" db="EMBL/GenBank/DDBJ databases">
        <title>Sequencing the genomes of 1000 actinobacteria strains.</title>
        <authorList>
            <person name="Klenk H.-P."/>
        </authorList>
    </citation>
    <scope>NUCLEOTIDE SEQUENCE [LARGE SCALE GENOMIC DNA]</scope>
    <source>
        <strain evidence="4 5">DSM 45823</strain>
    </source>
</reference>
<dbReference type="InterPro" id="IPR052336">
    <property type="entry name" value="MlaD_Phospholipid_Transporter"/>
</dbReference>
<dbReference type="Pfam" id="PF02470">
    <property type="entry name" value="MlaD"/>
    <property type="match status" value="1"/>
</dbReference>
<evidence type="ECO:0000256" key="1">
    <source>
        <dbReference type="SAM" id="MobiDB-lite"/>
    </source>
</evidence>
<accession>A0A7W3R6B2</accession>
<dbReference type="EMBL" id="JACJII010000001">
    <property type="protein sequence ID" value="MBA9001321.1"/>
    <property type="molecule type" value="Genomic_DNA"/>
</dbReference>
<feature type="region of interest" description="Disordered" evidence="1">
    <location>
        <begin position="329"/>
        <end position="389"/>
    </location>
</feature>